<dbReference type="PANTHER" id="PTHR22803">
    <property type="entry name" value="MANNOSE, PHOSPHOLIPASE, LECTIN RECEPTOR RELATED"/>
    <property type="match status" value="1"/>
</dbReference>
<evidence type="ECO:0000313" key="3">
    <source>
        <dbReference type="Proteomes" id="UP000261480"/>
    </source>
</evidence>
<evidence type="ECO:0000259" key="1">
    <source>
        <dbReference type="PROSITE" id="PS50041"/>
    </source>
</evidence>
<dbReference type="InterPro" id="IPR001304">
    <property type="entry name" value="C-type_lectin-like"/>
</dbReference>
<accession>A0A3B3XQ52</accession>
<dbReference type="InterPro" id="IPR016187">
    <property type="entry name" value="CTDL_fold"/>
</dbReference>
<proteinExistence type="predicted"/>
<protein>
    <recommendedName>
        <fullName evidence="1">C-type lectin domain-containing protein</fullName>
    </recommendedName>
</protein>
<dbReference type="Proteomes" id="UP000261480">
    <property type="component" value="Unplaced"/>
</dbReference>
<sequence length="98" mass="11148">MQSHSFRLLKTLLKIIGRDQSSGWRQHGSNCYKFKSETMKSWSAARHDCVEEGGDLVSITSQAENTYVMGTLSSTHLDFWIGLSTLHDTNKTFVFFVN</sequence>
<dbReference type="InterPro" id="IPR050111">
    <property type="entry name" value="C-type_lectin/snaclec_domain"/>
</dbReference>
<dbReference type="Ensembl" id="ENSPMET00000025987.1">
    <property type="protein sequence ID" value="ENSPMEP00000017189.1"/>
    <property type="gene ID" value="ENSPMEG00000019969.1"/>
</dbReference>
<feature type="domain" description="C-type lectin" evidence="1">
    <location>
        <begin position="27"/>
        <end position="98"/>
    </location>
</feature>
<reference evidence="2" key="2">
    <citation type="submission" date="2025-09" db="UniProtKB">
        <authorList>
            <consortium name="Ensembl"/>
        </authorList>
    </citation>
    <scope>IDENTIFICATION</scope>
</reference>
<dbReference type="InterPro" id="IPR016186">
    <property type="entry name" value="C-type_lectin-like/link_sf"/>
</dbReference>
<reference evidence="2" key="1">
    <citation type="submission" date="2025-08" db="UniProtKB">
        <authorList>
            <consortium name="Ensembl"/>
        </authorList>
    </citation>
    <scope>IDENTIFICATION</scope>
</reference>
<dbReference type="Gene3D" id="3.10.100.10">
    <property type="entry name" value="Mannose-Binding Protein A, subunit A"/>
    <property type="match status" value="1"/>
</dbReference>
<dbReference type="AlphaFoldDB" id="A0A3B3XQ52"/>
<organism evidence="2 3">
    <name type="scientific">Poecilia mexicana</name>
    <dbReference type="NCBI Taxonomy" id="48701"/>
    <lineage>
        <taxon>Eukaryota</taxon>
        <taxon>Metazoa</taxon>
        <taxon>Chordata</taxon>
        <taxon>Craniata</taxon>
        <taxon>Vertebrata</taxon>
        <taxon>Euteleostomi</taxon>
        <taxon>Actinopterygii</taxon>
        <taxon>Neopterygii</taxon>
        <taxon>Teleostei</taxon>
        <taxon>Neoteleostei</taxon>
        <taxon>Acanthomorphata</taxon>
        <taxon>Ovalentaria</taxon>
        <taxon>Atherinomorphae</taxon>
        <taxon>Cyprinodontiformes</taxon>
        <taxon>Poeciliidae</taxon>
        <taxon>Poeciliinae</taxon>
        <taxon>Poecilia</taxon>
    </lineage>
</organism>
<keyword evidence="3" id="KW-1185">Reference proteome</keyword>
<dbReference type="SUPFAM" id="SSF56436">
    <property type="entry name" value="C-type lectin-like"/>
    <property type="match status" value="1"/>
</dbReference>
<dbReference type="PROSITE" id="PS50041">
    <property type="entry name" value="C_TYPE_LECTIN_2"/>
    <property type="match status" value="1"/>
</dbReference>
<evidence type="ECO:0000313" key="2">
    <source>
        <dbReference type="Ensembl" id="ENSPMEP00000017189.1"/>
    </source>
</evidence>
<name>A0A3B3XQ52_9TELE</name>
<dbReference type="Pfam" id="PF00059">
    <property type="entry name" value="Lectin_C"/>
    <property type="match status" value="1"/>
</dbReference>
<dbReference type="STRING" id="48701.ENSPMEP00000017189"/>